<proteinExistence type="predicted"/>
<organism evidence="2 3">
    <name type="scientific">Lasallia pustulata</name>
    <dbReference type="NCBI Taxonomy" id="136370"/>
    <lineage>
        <taxon>Eukaryota</taxon>
        <taxon>Fungi</taxon>
        <taxon>Dikarya</taxon>
        <taxon>Ascomycota</taxon>
        <taxon>Pezizomycotina</taxon>
        <taxon>Lecanoromycetes</taxon>
        <taxon>OSLEUM clade</taxon>
        <taxon>Umbilicariomycetidae</taxon>
        <taxon>Umbilicariales</taxon>
        <taxon>Umbilicariaceae</taxon>
        <taxon>Lasallia</taxon>
    </lineage>
</organism>
<evidence type="ECO:0000313" key="2">
    <source>
        <dbReference type="EMBL" id="KAA6412866.1"/>
    </source>
</evidence>
<dbReference type="Proteomes" id="UP000324767">
    <property type="component" value="Unassembled WGS sequence"/>
</dbReference>
<name>A0A5M8PTF0_9LECA</name>
<dbReference type="EMBL" id="VXIT01000005">
    <property type="protein sequence ID" value="KAA6412866.1"/>
    <property type="molecule type" value="Genomic_DNA"/>
</dbReference>
<comment type="caution">
    <text evidence="2">The sequence shown here is derived from an EMBL/GenBank/DDBJ whole genome shotgun (WGS) entry which is preliminary data.</text>
</comment>
<protein>
    <submittedName>
        <fullName evidence="2">Uncharacterized protein</fullName>
    </submittedName>
</protein>
<feature type="compositionally biased region" description="Basic and acidic residues" evidence="1">
    <location>
        <begin position="222"/>
        <end position="237"/>
    </location>
</feature>
<accession>A0A5M8PTF0</accession>
<feature type="region of interest" description="Disordered" evidence="1">
    <location>
        <begin position="208"/>
        <end position="237"/>
    </location>
</feature>
<sequence>MATGQSSSKRRKRRRPTVEENPLIPSDDDDEPNRPYYKYLFMDYNKFSADSPGEIIIAAKLIKELSTNLAMPEEDRKAAHQIIQEALQCVKNRRKIRRPKGEEGPLVPSDADYKPNCLYHKHLINDYNQISTDSPGQTIIASKLSKELSNADLNMAEDDRKAAQEIIHEALRIFMTSVQPRKYSVDDILDAQLLLELAYSTEQAEAELANPGEVLGAEGPPESDRGSGKGKQKAEGT</sequence>
<reference evidence="2 3" key="1">
    <citation type="submission" date="2019-09" db="EMBL/GenBank/DDBJ databases">
        <title>The hologenome of the rock-dwelling lichen Lasallia pustulata.</title>
        <authorList>
            <person name="Greshake Tzovaras B."/>
            <person name="Segers F."/>
            <person name="Bicker A."/>
            <person name="Dal Grande F."/>
            <person name="Otte J."/>
            <person name="Hankeln T."/>
            <person name="Schmitt I."/>
            <person name="Ebersberger I."/>
        </authorList>
    </citation>
    <scope>NUCLEOTIDE SEQUENCE [LARGE SCALE GENOMIC DNA]</scope>
    <source>
        <strain evidence="2">A1-1</strain>
    </source>
</reference>
<gene>
    <name evidence="2" type="ORF">FRX48_03859</name>
</gene>
<evidence type="ECO:0000256" key="1">
    <source>
        <dbReference type="SAM" id="MobiDB-lite"/>
    </source>
</evidence>
<dbReference type="AlphaFoldDB" id="A0A5M8PTF0"/>
<evidence type="ECO:0000313" key="3">
    <source>
        <dbReference type="Proteomes" id="UP000324767"/>
    </source>
</evidence>
<feature type="region of interest" description="Disordered" evidence="1">
    <location>
        <begin position="1"/>
        <end position="31"/>
    </location>
</feature>